<dbReference type="AlphaFoldDB" id="A0A4T0V6B3"/>
<feature type="transmembrane region" description="Helical" evidence="1">
    <location>
        <begin position="20"/>
        <end position="41"/>
    </location>
</feature>
<feature type="transmembrane region" description="Helical" evidence="1">
    <location>
        <begin position="291"/>
        <end position="310"/>
    </location>
</feature>
<dbReference type="SUPFAM" id="SSF55073">
    <property type="entry name" value="Nucleotide cyclase"/>
    <property type="match status" value="1"/>
</dbReference>
<dbReference type="Gene3D" id="6.10.340.10">
    <property type="match status" value="1"/>
</dbReference>
<dbReference type="Gene3D" id="3.30.450.20">
    <property type="entry name" value="PAS domain"/>
    <property type="match status" value="1"/>
</dbReference>
<dbReference type="Gene3D" id="3.30.70.270">
    <property type="match status" value="1"/>
</dbReference>
<protein>
    <submittedName>
        <fullName evidence="3">Diguanylate cyclase</fullName>
    </submittedName>
</protein>
<evidence type="ECO:0000313" key="4">
    <source>
        <dbReference type="Proteomes" id="UP000308891"/>
    </source>
</evidence>
<evidence type="ECO:0000256" key="1">
    <source>
        <dbReference type="SAM" id="Phobius"/>
    </source>
</evidence>
<keyword evidence="1" id="KW-0812">Transmembrane</keyword>
<reference evidence="3 4" key="1">
    <citation type="submission" date="2019-04" db="EMBL/GenBank/DDBJ databases">
        <title>Crenobacter sp. nov.</title>
        <authorList>
            <person name="Shi S."/>
        </authorList>
    </citation>
    <scope>NUCLEOTIDE SEQUENCE [LARGE SCALE GENOMIC DNA]</scope>
    <source>
        <strain evidence="3 4">GY 70310</strain>
    </source>
</reference>
<dbReference type="SMART" id="SM00267">
    <property type="entry name" value="GGDEF"/>
    <property type="match status" value="1"/>
</dbReference>
<dbReference type="SUPFAM" id="SSF55785">
    <property type="entry name" value="PYP-like sensor domain (PAS domain)"/>
    <property type="match status" value="1"/>
</dbReference>
<gene>
    <name evidence="3" type="ORF">E5K04_00760</name>
</gene>
<dbReference type="InterPro" id="IPR000160">
    <property type="entry name" value="GGDEF_dom"/>
</dbReference>
<dbReference type="InterPro" id="IPR007892">
    <property type="entry name" value="CHASE4"/>
</dbReference>
<dbReference type="PROSITE" id="PS50887">
    <property type="entry name" value="GGDEF"/>
    <property type="match status" value="1"/>
</dbReference>
<dbReference type="Proteomes" id="UP000308891">
    <property type="component" value="Unassembled WGS sequence"/>
</dbReference>
<dbReference type="OrthoDB" id="9813903at2"/>
<dbReference type="PANTHER" id="PTHR44757">
    <property type="entry name" value="DIGUANYLATE CYCLASE DGCP"/>
    <property type="match status" value="1"/>
</dbReference>
<dbReference type="Pfam" id="PF13188">
    <property type="entry name" value="PAS_8"/>
    <property type="match status" value="1"/>
</dbReference>
<dbReference type="InterPro" id="IPR043128">
    <property type="entry name" value="Rev_trsase/Diguanyl_cyclase"/>
</dbReference>
<keyword evidence="1" id="KW-1133">Transmembrane helix</keyword>
<evidence type="ECO:0000259" key="2">
    <source>
        <dbReference type="PROSITE" id="PS50887"/>
    </source>
</evidence>
<dbReference type="InterPro" id="IPR035965">
    <property type="entry name" value="PAS-like_dom_sf"/>
</dbReference>
<dbReference type="NCBIfam" id="TIGR00254">
    <property type="entry name" value="GGDEF"/>
    <property type="match status" value="1"/>
</dbReference>
<dbReference type="InterPro" id="IPR029787">
    <property type="entry name" value="Nucleotide_cyclase"/>
</dbReference>
<sequence>MLSFRQRLYCPGTLARQAALWVCALSLLVAALVWALGRLWLIPAIETGERAAASAEALRMRDSYLEAASGMVRAQRDWTRWQQLADAANGVGLEHLLPYVSPARLADLGVDWVALFKPDASTVFTAELSGRQVIFDSQRLAGALRPDSEFGRHLYRLAASGDPYVISGIVRFPTGPYYISLAPVQGLHASGEPAGFLLWASRADRIVLRSQSTFLRNNTRVLSLTSRQLPDEVVAWRNAGRTTDAPLTLMRSYRVDSWIGVSDLDGRPALFLGQSLRRDQSQLASAQVNRLALIAVAAILLVGLAAVWVVQSRLGARLAALGGALRRLERPGQVEPLAIRADDELGEVVRAVNTLIGRKNAAEAGRVISEQRFEHLFEHLAHGLLLVEGGRVVQANPAAGEQFGDCLPGTALAGLFCDDDARAMAICARCAEPAGQQVSWRGQCRLLGRSGAFEAELTATRLPGADGGGLLLQVDDISEREANWHAVRQLAFHDALTGLVNRTLFLDRLEHRLAQDARAGGTFVLMYMDLDGFKAVNDHLGHAAGDRVLQVAAQRMAACLRDGDTLARLSGDEFALLLEGEPGHGRVVQIANRLLAELKAPIVLDGGPVRVSASIGVLLAQAAGMCAATALERADAAMYRAKHAGKAGIAFWDGTPLTA</sequence>
<keyword evidence="1" id="KW-0472">Membrane</keyword>
<dbReference type="EMBL" id="STGJ01000001">
    <property type="protein sequence ID" value="TIC86977.1"/>
    <property type="molecule type" value="Genomic_DNA"/>
</dbReference>
<dbReference type="InterPro" id="IPR000014">
    <property type="entry name" value="PAS"/>
</dbReference>
<comment type="caution">
    <text evidence="3">The sequence shown here is derived from an EMBL/GenBank/DDBJ whole genome shotgun (WGS) entry which is preliminary data.</text>
</comment>
<feature type="domain" description="GGDEF" evidence="2">
    <location>
        <begin position="521"/>
        <end position="654"/>
    </location>
</feature>
<dbReference type="Pfam" id="PF05228">
    <property type="entry name" value="CHASE4"/>
    <property type="match status" value="1"/>
</dbReference>
<accession>A0A4T0V6B3</accession>
<keyword evidence="4" id="KW-1185">Reference proteome</keyword>
<proteinExistence type="predicted"/>
<dbReference type="PANTHER" id="PTHR44757:SF2">
    <property type="entry name" value="BIOFILM ARCHITECTURE MAINTENANCE PROTEIN MBAA"/>
    <property type="match status" value="1"/>
</dbReference>
<dbReference type="Pfam" id="PF00990">
    <property type="entry name" value="GGDEF"/>
    <property type="match status" value="1"/>
</dbReference>
<dbReference type="InterPro" id="IPR052155">
    <property type="entry name" value="Biofilm_reg_signaling"/>
</dbReference>
<dbReference type="RefSeq" id="WP_136550988.1">
    <property type="nucleotide sequence ID" value="NZ_STGJ01000001.1"/>
</dbReference>
<organism evidence="3 4">
    <name type="scientific">Crenobacter intestini</name>
    <dbReference type="NCBI Taxonomy" id="2563443"/>
    <lineage>
        <taxon>Bacteria</taxon>
        <taxon>Pseudomonadati</taxon>
        <taxon>Pseudomonadota</taxon>
        <taxon>Betaproteobacteria</taxon>
        <taxon>Neisseriales</taxon>
        <taxon>Neisseriaceae</taxon>
        <taxon>Crenobacter</taxon>
    </lineage>
</organism>
<name>A0A4T0V6B3_9NEIS</name>
<dbReference type="CDD" id="cd01949">
    <property type="entry name" value="GGDEF"/>
    <property type="match status" value="1"/>
</dbReference>
<evidence type="ECO:0000313" key="3">
    <source>
        <dbReference type="EMBL" id="TIC86977.1"/>
    </source>
</evidence>